<feature type="transmembrane region" description="Helical" evidence="1">
    <location>
        <begin position="48"/>
        <end position="72"/>
    </location>
</feature>
<proteinExistence type="predicted"/>
<protein>
    <recommendedName>
        <fullName evidence="4">YfhO family protein</fullName>
    </recommendedName>
</protein>
<dbReference type="PANTHER" id="PTHR38454:SF1">
    <property type="entry name" value="INTEGRAL MEMBRANE PROTEIN"/>
    <property type="match status" value="1"/>
</dbReference>
<dbReference type="InterPro" id="IPR018580">
    <property type="entry name" value="Uncharacterised_YfhO"/>
</dbReference>
<dbReference type="Pfam" id="PF09586">
    <property type="entry name" value="YfhO"/>
    <property type="match status" value="1"/>
</dbReference>
<keyword evidence="3" id="KW-1185">Reference proteome</keyword>
<accession>A0A4P7W2G7</accession>
<dbReference type="EMBL" id="CP039396">
    <property type="protein sequence ID" value="QCD42124.1"/>
    <property type="molecule type" value="Genomic_DNA"/>
</dbReference>
<keyword evidence="1" id="KW-0812">Transmembrane</keyword>
<evidence type="ECO:0000313" key="2">
    <source>
        <dbReference type="EMBL" id="QCD42124.1"/>
    </source>
</evidence>
<reference evidence="3" key="1">
    <citation type="submission" date="2019-02" db="EMBL/GenBank/DDBJ databases">
        <title>Isolation and identification of novel species under the genus Muribaculum.</title>
        <authorList>
            <person name="Miyake S."/>
            <person name="Ding Y."/>
            <person name="Low A."/>
            <person name="Soh M."/>
            <person name="Seedorf H."/>
        </authorList>
    </citation>
    <scope>NUCLEOTIDE SEQUENCE [LARGE SCALE GENOMIC DNA]</scope>
    <source>
        <strain evidence="3">H5</strain>
    </source>
</reference>
<evidence type="ECO:0000256" key="1">
    <source>
        <dbReference type="SAM" id="Phobius"/>
    </source>
</evidence>
<dbReference type="Proteomes" id="UP000297149">
    <property type="component" value="Chromosome"/>
</dbReference>
<organism evidence="2 3">
    <name type="scientific">Duncaniella dubosii</name>
    <dbReference type="NCBI Taxonomy" id="2518971"/>
    <lineage>
        <taxon>Bacteria</taxon>
        <taxon>Pseudomonadati</taxon>
        <taxon>Bacteroidota</taxon>
        <taxon>Bacteroidia</taxon>
        <taxon>Bacteroidales</taxon>
        <taxon>Muribaculaceae</taxon>
        <taxon>Duncaniella</taxon>
    </lineage>
</organism>
<dbReference type="KEGG" id="ddb:E7747_07450"/>
<dbReference type="PANTHER" id="PTHR38454">
    <property type="entry name" value="INTEGRAL MEMBRANE PROTEIN-RELATED"/>
    <property type="match status" value="1"/>
</dbReference>
<evidence type="ECO:0008006" key="4">
    <source>
        <dbReference type="Google" id="ProtNLM"/>
    </source>
</evidence>
<evidence type="ECO:0000313" key="3">
    <source>
        <dbReference type="Proteomes" id="UP000297149"/>
    </source>
</evidence>
<sequence>MGWTATIDGKPVELGRVDYVLRAMRVPAGDHEIVMSFDPPSLHTTDTLATVSIVIIYLALLAAIVLSAGKFIGRKPDEKKA</sequence>
<name>A0A4P7W2G7_9BACT</name>
<keyword evidence="1" id="KW-1133">Transmembrane helix</keyword>
<dbReference type="AlphaFoldDB" id="A0A4P7W2G7"/>
<gene>
    <name evidence="2" type="ORF">E7747_07450</name>
</gene>
<keyword evidence="1" id="KW-0472">Membrane</keyword>